<name>A0ABS2QXK1_9BACI</name>
<keyword evidence="2 3" id="KW-0175">Coiled coil</keyword>
<evidence type="ECO:0000256" key="3">
    <source>
        <dbReference type="SAM" id="Coils"/>
    </source>
</evidence>
<dbReference type="EMBL" id="JAFBFC010000005">
    <property type="protein sequence ID" value="MBM7703988.1"/>
    <property type="molecule type" value="Genomic_DNA"/>
</dbReference>
<feature type="transmembrane region" description="Helical" evidence="4">
    <location>
        <begin position="18"/>
        <end position="38"/>
    </location>
</feature>
<evidence type="ECO:0000256" key="2">
    <source>
        <dbReference type="ARBA" id="ARBA00023054"/>
    </source>
</evidence>
<keyword evidence="4" id="KW-1133">Transmembrane helix</keyword>
<gene>
    <name evidence="8" type="ORF">JOC83_002838</name>
</gene>
<dbReference type="Pfam" id="PF25990">
    <property type="entry name" value="Beta-barrel_YknX"/>
    <property type="match status" value="1"/>
</dbReference>
<keyword evidence="4" id="KW-0472">Membrane</keyword>
<evidence type="ECO:0000313" key="9">
    <source>
        <dbReference type="Proteomes" id="UP000809829"/>
    </source>
</evidence>
<accession>A0ABS2QXK1</accession>
<dbReference type="Gene3D" id="2.40.50.100">
    <property type="match status" value="1"/>
</dbReference>
<dbReference type="Proteomes" id="UP000809829">
    <property type="component" value="Unassembled WGS sequence"/>
</dbReference>
<dbReference type="SUPFAM" id="SSF111369">
    <property type="entry name" value="HlyD-like secretion proteins"/>
    <property type="match status" value="1"/>
</dbReference>
<reference evidence="8 9" key="1">
    <citation type="submission" date="2021-01" db="EMBL/GenBank/DDBJ databases">
        <title>Genomic Encyclopedia of Type Strains, Phase IV (KMG-IV): sequencing the most valuable type-strain genomes for metagenomic binning, comparative biology and taxonomic classification.</title>
        <authorList>
            <person name="Goeker M."/>
        </authorList>
    </citation>
    <scope>NUCLEOTIDE SEQUENCE [LARGE SCALE GENOMIC DNA]</scope>
    <source>
        <strain evidence="8 9">DSM 104297</strain>
    </source>
</reference>
<sequence>MEGPGVKAENERAFSRKWIVGIIVGLFVMAAVGGVIAAQMTSQPKLQFTTIAKPKKNELNTLKGQVVPSEVQVVYADSKKGNVQEVLVEEGQEVAAGDELFSYENGELERLLSQNAAAQELAQLRVSQADSSISDIRSEMATLESNVLVESESTMSVFMLKRELDDQENSKELAQLELEKAKAEQQALESQKNELAVVSAIDGIVTHVEDAANADNQTPLMTILSKEPYQIEGVLTERQRSELEEGFPVKVTSKSAPEQLWSGSFATIDNYPQLDQLLSIVGEEEKKKKQQSTFSFRIALNSTDKLYLGYPTDIRVEIPSEMEITIPKQSVREKEKKTFVYVVSQGKLKNREVVLEEVDEKTYRVLEGLKHGETYVVNPKASPEVKAGMEVKVK</sequence>
<comment type="caution">
    <text evidence="8">The sequence shown here is derived from an EMBL/GenBank/DDBJ whole genome shotgun (WGS) entry which is preliminary data.</text>
</comment>
<keyword evidence="9" id="KW-1185">Reference proteome</keyword>
<evidence type="ECO:0000259" key="7">
    <source>
        <dbReference type="Pfam" id="PF25990"/>
    </source>
</evidence>
<comment type="subcellular location">
    <subcellularLocation>
        <location evidence="1">Cell envelope</location>
    </subcellularLocation>
</comment>
<dbReference type="RefSeq" id="WP_205188012.1">
    <property type="nucleotide sequence ID" value="NZ_JAFBFC010000005.1"/>
</dbReference>
<feature type="coiled-coil region" evidence="3">
    <location>
        <begin position="164"/>
        <end position="198"/>
    </location>
</feature>
<dbReference type="Gene3D" id="2.40.30.170">
    <property type="match status" value="1"/>
</dbReference>
<evidence type="ECO:0000256" key="1">
    <source>
        <dbReference type="ARBA" id="ARBA00004196"/>
    </source>
</evidence>
<protein>
    <submittedName>
        <fullName evidence="8">HlyD family secretion protein</fullName>
    </submittedName>
</protein>
<dbReference type="InterPro" id="IPR058637">
    <property type="entry name" value="YknX-like_C"/>
</dbReference>
<evidence type="ECO:0000259" key="6">
    <source>
        <dbReference type="Pfam" id="PF25989"/>
    </source>
</evidence>
<dbReference type="Pfam" id="PF25984">
    <property type="entry name" value="BSH_YknX"/>
    <property type="match status" value="1"/>
</dbReference>
<keyword evidence="4" id="KW-0812">Transmembrane</keyword>
<feature type="domain" description="YknX-like barrel-sandwich hybrid" evidence="5">
    <location>
        <begin position="72"/>
        <end position="223"/>
    </location>
</feature>
<evidence type="ECO:0000259" key="5">
    <source>
        <dbReference type="Pfam" id="PF25984"/>
    </source>
</evidence>
<feature type="domain" description="YknX-like beta-barrel" evidence="7">
    <location>
        <begin position="229"/>
        <end position="311"/>
    </location>
</feature>
<dbReference type="InterPro" id="IPR058639">
    <property type="entry name" value="BSH_YknX-like"/>
</dbReference>
<proteinExistence type="predicted"/>
<evidence type="ECO:0000256" key="4">
    <source>
        <dbReference type="SAM" id="Phobius"/>
    </source>
</evidence>
<dbReference type="Pfam" id="PF25989">
    <property type="entry name" value="YknX_C"/>
    <property type="match status" value="1"/>
</dbReference>
<dbReference type="PANTHER" id="PTHR32347">
    <property type="entry name" value="EFFLUX SYSTEM COMPONENT YKNX-RELATED"/>
    <property type="match status" value="1"/>
</dbReference>
<dbReference type="InterPro" id="IPR058636">
    <property type="entry name" value="Beta-barrel_YknX"/>
</dbReference>
<dbReference type="Gene3D" id="2.40.420.20">
    <property type="match status" value="1"/>
</dbReference>
<dbReference type="InterPro" id="IPR050465">
    <property type="entry name" value="UPF0194_transport"/>
</dbReference>
<dbReference type="PANTHER" id="PTHR32347:SF14">
    <property type="entry name" value="EFFLUX SYSTEM COMPONENT YKNX-RELATED"/>
    <property type="match status" value="1"/>
</dbReference>
<feature type="domain" description="YknX-like C-terminal permuted SH3-like" evidence="6">
    <location>
        <begin position="324"/>
        <end position="393"/>
    </location>
</feature>
<evidence type="ECO:0000313" key="8">
    <source>
        <dbReference type="EMBL" id="MBM7703988.1"/>
    </source>
</evidence>
<organism evidence="8 9">
    <name type="scientific">Priestia iocasae</name>
    <dbReference type="NCBI Taxonomy" id="2291674"/>
    <lineage>
        <taxon>Bacteria</taxon>
        <taxon>Bacillati</taxon>
        <taxon>Bacillota</taxon>
        <taxon>Bacilli</taxon>
        <taxon>Bacillales</taxon>
        <taxon>Bacillaceae</taxon>
        <taxon>Priestia</taxon>
    </lineage>
</organism>